<proteinExistence type="inferred from homology"/>
<gene>
    <name evidence="7" type="primary">wzx</name>
</gene>
<keyword evidence="6" id="KW-0472">Membrane</keyword>
<evidence type="ECO:0000256" key="6">
    <source>
        <dbReference type="ARBA" id="ARBA00023136"/>
    </source>
</evidence>
<dbReference type="GO" id="GO:0005886">
    <property type="term" value="C:plasma membrane"/>
    <property type="evidence" value="ECO:0007669"/>
    <property type="project" value="UniProtKB-SubCell"/>
</dbReference>
<keyword evidence="5" id="KW-1133">Transmembrane helix</keyword>
<keyword evidence="4" id="KW-0812">Transmembrane</keyword>
<dbReference type="RefSeq" id="WP_050867687.1">
    <property type="nucleotide sequence ID" value="NZ_JACBWG010000016.1"/>
</dbReference>
<comment type="similarity">
    <text evidence="2">Belongs to the polysaccharide synthase family.</text>
</comment>
<dbReference type="PATRIC" id="fig|562.7410.peg.914"/>
<evidence type="ECO:0000313" key="7">
    <source>
        <dbReference type="EMBL" id="BAQ01559.1"/>
    </source>
</evidence>
<evidence type="ECO:0000256" key="5">
    <source>
        <dbReference type="ARBA" id="ARBA00022989"/>
    </source>
</evidence>
<dbReference type="PANTHER" id="PTHR30250:SF10">
    <property type="entry name" value="LIPOPOLYSACCHARIDE BIOSYNTHESIS PROTEIN WZXC"/>
    <property type="match status" value="1"/>
</dbReference>
<evidence type="ECO:0000256" key="4">
    <source>
        <dbReference type="ARBA" id="ARBA00022692"/>
    </source>
</evidence>
<comment type="subcellular location">
    <subcellularLocation>
        <location evidence="1">Cell membrane</location>
        <topology evidence="1">Multi-pass membrane protein</topology>
    </subcellularLocation>
</comment>
<dbReference type="AlphaFoldDB" id="A0A0A8J575"/>
<organism evidence="7">
    <name type="scientific">Escherichia coli</name>
    <dbReference type="NCBI Taxonomy" id="562"/>
    <lineage>
        <taxon>Bacteria</taxon>
        <taxon>Pseudomonadati</taxon>
        <taxon>Pseudomonadota</taxon>
        <taxon>Gammaproteobacteria</taxon>
        <taxon>Enterobacterales</taxon>
        <taxon>Enterobacteriaceae</taxon>
        <taxon>Escherichia</taxon>
    </lineage>
</organism>
<evidence type="ECO:0000256" key="2">
    <source>
        <dbReference type="ARBA" id="ARBA00007430"/>
    </source>
</evidence>
<evidence type="ECO:0000256" key="1">
    <source>
        <dbReference type="ARBA" id="ARBA00004651"/>
    </source>
</evidence>
<keyword evidence="3" id="KW-1003">Cell membrane</keyword>
<dbReference type="PANTHER" id="PTHR30250">
    <property type="entry name" value="PST FAMILY PREDICTED COLANIC ACID TRANSPORTER"/>
    <property type="match status" value="1"/>
</dbReference>
<protein>
    <submittedName>
        <fullName evidence="7">O-antigen flippase</fullName>
    </submittedName>
</protein>
<accession>A0A0A8J575</accession>
<reference evidence="7" key="1">
    <citation type="journal article" date="2014" name="DNA Res.">
        <title>A complete view of the genetic diversity of the Escherichia coli O-antigen biosynthesis gene cluster.</title>
        <authorList>
            <person name="Iguchi A."/>
            <person name="Iyoda S."/>
            <person name="Kikuchi T."/>
            <person name="Ogura Y."/>
            <person name="Katsura K."/>
            <person name="Ohnishi M."/>
            <person name="Hayashi T."/>
            <person name="Thomson N.R."/>
        </authorList>
    </citation>
    <scope>NUCLEOTIDE SEQUENCE</scope>
    <source>
        <strain evidence="7">28w</strain>
    </source>
</reference>
<evidence type="ECO:0000256" key="3">
    <source>
        <dbReference type="ARBA" id="ARBA00022475"/>
    </source>
</evidence>
<dbReference type="Pfam" id="PF13440">
    <property type="entry name" value="Polysacc_synt_3"/>
    <property type="match status" value="1"/>
</dbReference>
<dbReference type="CDD" id="cd13127">
    <property type="entry name" value="MATE_tuaB_like"/>
    <property type="match status" value="1"/>
</dbReference>
<sequence>MAELKYKTINSLKWSALERIFSQGIQLILMLVLARLLGPKAFGLIGMLAIFIAIGQVFIDSGFSSALIRKNDRTHIDYTTAFYFNVTVAILFYVVLFFSAPLIAKFYHQPELELLSKIIGLSLITNSFCVVPRTILTIAMDFKSQAKVSVLSVVLGGAFALFLAWKGFGVWSLVAQTLTVSMCNALLLNIITKWIPGLFFSKKSFLYLFGFGGKLLISGLLDTIYNNMYQIIIGKKFSAANVGQYTQANQISSIPAMTLTNIIQRVTYPMFSHMQDDEDKLKKNYLLTLKLAALFIFPIMAGIGIIAQPLFFIILGPQWIDASRLIIILSFAYMIYPIHAVNLNILQVKGRSDLFLQLEIMKKLIGVIVILITMNYGIYGMCFGLVFHSYLCLIVNTYYTKKMTKLTLKQQMIELGPVWIITIISCAIAYIGALHISDDALLQVLLMVVIAVVLYIGLIFLLQRNLLKLALSIRK</sequence>
<dbReference type="InterPro" id="IPR050833">
    <property type="entry name" value="Poly_Biosynth_Transport"/>
</dbReference>
<name>A0A0A8J575_ECOLX</name>
<dbReference type="EMBL" id="AB812051">
    <property type="protein sequence ID" value="BAQ01559.1"/>
    <property type="molecule type" value="Genomic_DNA"/>
</dbReference>